<gene>
    <name evidence="8" type="ORF">HDA32_005478</name>
</gene>
<dbReference type="SUPFAM" id="SSF46458">
    <property type="entry name" value="Globin-like"/>
    <property type="match status" value="1"/>
</dbReference>
<feature type="region of interest" description="Disordered" evidence="6">
    <location>
        <begin position="156"/>
        <end position="177"/>
    </location>
</feature>
<protein>
    <submittedName>
        <fullName evidence="8">Hemoglobin-like flavoprotein</fullName>
    </submittedName>
</protein>
<sequence>MHPRSIHDVRLPSAHVIEQVRLTCSDLPENSTVLAESFYRHLFEIAPEARSMFAADMSPQHERMSQALLDVVRYLDRPEEVQQYLRRLGAHHHRELGIKPEHYPNVGRAMVRAVRDLSPSWSSSFSSSWIMVYEWITANMLAGAEADAEAAAARAANTAEPRTAQTVRTAAHGAARR</sequence>
<evidence type="ECO:0000256" key="2">
    <source>
        <dbReference type="ARBA" id="ARBA00022621"/>
    </source>
</evidence>
<dbReference type="RefSeq" id="WP_179645848.1">
    <property type="nucleotide sequence ID" value="NZ_BAAAYY010000014.1"/>
</dbReference>
<dbReference type="Pfam" id="PF00042">
    <property type="entry name" value="Globin"/>
    <property type="match status" value="1"/>
</dbReference>
<dbReference type="PANTHER" id="PTHR43396">
    <property type="entry name" value="FLAVOHEMOPROTEIN"/>
    <property type="match status" value="1"/>
</dbReference>
<dbReference type="AlphaFoldDB" id="A0A852U2A8"/>
<dbReference type="GO" id="GO:0071949">
    <property type="term" value="F:FAD binding"/>
    <property type="evidence" value="ECO:0007669"/>
    <property type="project" value="TreeGrafter"/>
</dbReference>
<dbReference type="GO" id="GO:0046210">
    <property type="term" value="P:nitric oxide catabolic process"/>
    <property type="evidence" value="ECO:0007669"/>
    <property type="project" value="TreeGrafter"/>
</dbReference>
<dbReference type="GO" id="GO:0046872">
    <property type="term" value="F:metal ion binding"/>
    <property type="evidence" value="ECO:0007669"/>
    <property type="project" value="UniProtKB-KW"/>
</dbReference>
<accession>A0A852U2A8</accession>
<comment type="caution">
    <text evidence="8">The sequence shown here is derived from an EMBL/GenBank/DDBJ whole genome shotgun (WGS) entry which is preliminary data.</text>
</comment>
<dbReference type="InterPro" id="IPR000971">
    <property type="entry name" value="Globin"/>
</dbReference>
<evidence type="ECO:0000256" key="3">
    <source>
        <dbReference type="ARBA" id="ARBA00022723"/>
    </source>
</evidence>
<evidence type="ECO:0000256" key="5">
    <source>
        <dbReference type="RuleBase" id="RU000356"/>
    </source>
</evidence>
<dbReference type="PROSITE" id="PS01033">
    <property type="entry name" value="GLOBIN"/>
    <property type="match status" value="1"/>
</dbReference>
<dbReference type="InterPro" id="IPR009050">
    <property type="entry name" value="Globin-like_sf"/>
</dbReference>
<dbReference type="PANTHER" id="PTHR43396:SF3">
    <property type="entry name" value="FLAVOHEMOPROTEIN"/>
    <property type="match status" value="1"/>
</dbReference>
<evidence type="ECO:0000259" key="7">
    <source>
        <dbReference type="PROSITE" id="PS01033"/>
    </source>
</evidence>
<keyword evidence="3" id="KW-0479">Metal-binding</keyword>
<dbReference type="CDD" id="cd19753">
    <property type="entry name" value="Mb-like_oxidoreductase"/>
    <property type="match status" value="1"/>
</dbReference>
<dbReference type="EMBL" id="JACCCC010000001">
    <property type="protein sequence ID" value="NYE50358.1"/>
    <property type="molecule type" value="Genomic_DNA"/>
</dbReference>
<evidence type="ECO:0000256" key="6">
    <source>
        <dbReference type="SAM" id="MobiDB-lite"/>
    </source>
</evidence>
<dbReference type="Gene3D" id="1.10.490.10">
    <property type="entry name" value="Globins"/>
    <property type="match status" value="1"/>
</dbReference>
<keyword evidence="9" id="KW-1185">Reference proteome</keyword>
<dbReference type="GO" id="GO:0020037">
    <property type="term" value="F:heme binding"/>
    <property type="evidence" value="ECO:0007669"/>
    <property type="project" value="InterPro"/>
</dbReference>
<dbReference type="Proteomes" id="UP000589036">
    <property type="component" value="Unassembled WGS sequence"/>
</dbReference>
<dbReference type="GO" id="GO:0071500">
    <property type="term" value="P:cellular response to nitrosative stress"/>
    <property type="evidence" value="ECO:0007669"/>
    <property type="project" value="TreeGrafter"/>
</dbReference>
<proteinExistence type="inferred from homology"/>
<feature type="domain" description="Globin" evidence="7">
    <location>
        <begin position="11"/>
        <end position="145"/>
    </location>
</feature>
<reference evidence="8 9" key="1">
    <citation type="submission" date="2020-07" db="EMBL/GenBank/DDBJ databases">
        <title>Sequencing the genomes of 1000 actinobacteria strains.</title>
        <authorList>
            <person name="Klenk H.-P."/>
        </authorList>
    </citation>
    <scope>NUCLEOTIDE SEQUENCE [LARGE SCALE GENOMIC DNA]</scope>
    <source>
        <strain evidence="8 9">CXB654</strain>
    </source>
</reference>
<dbReference type="GO" id="GO:0005344">
    <property type="term" value="F:oxygen carrier activity"/>
    <property type="evidence" value="ECO:0007669"/>
    <property type="project" value="UniProtKB-KW"/>
</dbReference>
<keyword evidence="2 5" id="KW-0561">Oxygen transport</keyword>
<dbReference type="GO" id="GO:0019825">
    <property type="term" value="F:oxygen binding"/>
    <property type="evidence" value="ECO:0007669"/>
    <property type="project" value="InterPro"/>
</dbReference>
<name>A0A852U2A8_9ACTN</name>
<keyword evidence="1 5" id="KW-0349">Heme</keyword>
<organism evidence="8 9">
    <name type="scientific">Spinactinospora alkalitolerans</name>
    <dbReference type="NCBI Taxonomy" id="687207"/>
    <lineage>
        <taxon>Bacteria</taxon>
        <taxon>Bacillati</taxon>
        <taxon>Actinomycetota</taxon>
        <taxon>Actinomycetes</taxon>
        <taxon>Streptosporangiales</taxon>
        <taxon>Nocardiopsidaceae</taxon>
        <taxon>Spinactinospora</taxon>
    </lineage>
</organism>
<comment type="similarity">
    <text evidence="5">Belongs to the globin family.</text>
</comment>
<evidence type="ECO:0000256" key="1">
    <source>
        <dbReference type="ARBA" id="ARBA00022617"/>
    </source>
</evidence>
<evidence type="ECO:0000256" key="4">
    <source>
        <dbReference type="ARBA" id="ARBA00023004"/>
    </source>
</evidence>
<keyword evidence="4" id="KW-0408">Iron</keyword>
<evidence type="ECO:0000313" key="9">
    <source>
        <dbReference type="Proteomes" id="UP000589036"/>
    </source>
</evidence>
<evidence type="ECO:0000313" key="8">
    <source>
        <dbReference type="EMBL" id="NYE50358.1"/>
    </source>
</evidence>
<dbReference type="GO" id="GO:0008941">
    <property type="term" value="F:nitric oxide dioxygenase NAD(P)H activity"/>
    <property type="evidence" value="ECO:0007669"/>
    <property type="project" value="TreeGrafter"/>
</dbReference>
<dbReference type="InterPro" id="IPR012292">
    <property type="entry name" value="Globin/Proto"/>
</dbReference>
<keyword evidence="5" id="KW-0813">Transport</keyword>